<evidence type="ECO:0000313" key="2">
    <source>
        <dbReference type="EMBL" id="QDP19945.1"/>
    </source>
</evidence>
<protein>
    <submittedName>
        <fullName evidence="2">DUF1109 domain-containing protein</fullName>
    </submittedName>
</protein>
<feature type="transmembrane region" description="Helical" evidence="1">
    <location>
        <begin position="156"/>
        <end position="174"/>
    </location>
</feature>
<dbReference type="Proteomes" id="UP000321857">
    <property type="component" value="Chromosome"/>
</dbReference>
<dbReference type="OrthoDB" id="7390889at2"/>
<accession>A0A516ISS0</accession>
<dbReference type="Pfam" id="PF06532">
    <property type="entry name" value="NrsF"/>
    <property type="match status" value="1"/>
</dbReference>
<dbReference type="AlphaFoldDB" id="A0A516ISS0"/>
<dbReference type="EMBL" id="CP041659">
    <property type="protein sequence ID" value="QDP19945.1"/>
    <property type="molecule type" value="Genomic_DNA"/>
</dbReference>
<dbReference type="KEGG" id="sxa:FMM02_08245"/>
<proteinExistence type="predicted"/>
<feature type="transmembrane region" description="Helical" evidence="1">
    <location>
        <begin position="92"/>
        <end position="112"/>
    </location>
</feature>
<feature type="transmembrane region" description="Helical" evidence="1">
    <location>
        <begin position="124"/>
        <end position="144"/>
    </location>
</feature>
<evidence type="ECO:0000256" key="1">
    <source>
        <dbReference type="SAM" id="Phobius"/>
    </source>
</evidence>
<organism evidence="2 3">
    <name type="scientific">Sphingomonas xanthus</name>
    <dbReference type="NCBI Taxonomy" id="2594473"/>
    <lineage>
        <taxon>Bacteria</taxon>
        <taxon>Pseudomonadati</taxon>
        <taxon>Pseudomonadota</taxon>
        <taxon>Alphaproteobacteria</taxon>
        <taxon>Sphingomonadales</taxon>
        <taxon>Sphingomonadaceae</taxon>
        <taxon>Sphingomonas</taxon>
    </lineage>
</organism>
<evidence type="ECO:0000313" key="3">
    <source>
        <dbReference type="Proteomes" id="UP000321857"/>
    </source>
</evidence>
<feature type="transmembrane region" description="Helical" evidence="1">
    <location>
        <begin position="58"/>
        <end position="80"/>
    </location>
</feature>
<sequence length="209" mass="21307">MTIDALIDQLADDARPVRPQSVTVSRIGFGALSALTLMLVLGLLGVRADIASGAPSPVILLIAGLFAITAAAAGLAATRLARPEVGGRQGGAFWLVAAIALLPLISLVEYLLGNTAGTSTALVLRCLLWGVLASSLTLALLGWTLRSGATVLPSRASWLAGIAAGAVGATAITLECPNGEMLHLAIGHVGIVAVSAWISRLVLPPLIRW</sequence>
<keyword evidence="1" id="KW-1133">Transmembrane helix</keyword>
<keyword evidence="1" id="KW-0812">Transmembrane</keyword>
<dbReference type="InterPro" id="IPR009495">
    <property type="entry name" value="NrsF"/>
</dbReference>
<reference evidence="2 3" key="1">
    <citation type="submission" date="2019-07" db="EMBL/GenBank/DDBJ databases">
        <title>Sphingomonas AE3 Genome sequencing and assembly.</title>
        <authorList>
            <person name="Kim H."/>
        </authorList>
    </citation>
    <scope>NUCLEOTIDE SEQUENCE [LARGE SCALE GENOMIC DNA]</scope>
    <source>
        <strain evidence="2 3">AE3</strain>
    </source>
</reference>
<gene>
    <name evidence="2" type="ORF">FMM02_08245</name>
</gene>
<feature type="transmembrane region" description="Helical" evidence="1">
    <location>
        <begin position="27"/>
        <end position="46"/>
    </location>
</feature>
<keyword evidence="1" id="KW-0472">Membrane</keyword>
<keyword evidence="3" id="KW-1185">Reference proteome</keyword>
<feature type="transmembrane region" description="Helical" evidence="1">
    <location>
        <begin position="181"/>
        <end position="203"/>
    </location>
</feature>
<name>A0A516ISS0_9SPHN</name>
<dbReference type="RefSeq" id="WP_147494394.1">
    <property type="nucleotide sequence ID" value="NZ_CP041659.1"/>
</dbReference>